<name>A0A291BBB4_9GAMM</name>
<proteinExistence type="predicted"/>
<protein>
    <submittedName>
        <fullName evidence="1">Mobile element protein</fullName>
    </submittedName>
</protein>
<gene>
    <name evidence="1" type="ORF">BTN50_1819</name>
</gene>
<evidence type="ECO:0000313" key="2">
    <source>
        <dbReference type="Proteomes" id="UP000218160"/>
    </source>
</evidence>
<sequence>MSMLHYKIANWKQFNQVLINFDSLICWIDKKFIQLWNKTKQVIMENFVYLATCYYNGFHG</sequence>
<dbReference type="EMBL" id="CP020663">
    <property type="protein sequence ID" value="ATF10245.1"/>
    <property type="molecule type" value="Genomic_DNA"/>
</dbReference>
<evidence type="ECO:0000313" key="1">
    <source>
        <dbReference type="EMBL" id="ATF10245.1"/>
    </source>
</evidence>
<keyword evidence="2" id="KW-1185">Reference proteome</keyword>
<dbReference type="AlphaFoldDB" id="A0A291BBB4"/>
<dbReference type="KEGG" id="elux:BTN50_1819"/>
<dbReference type="Proteomes" id="UP000218160">
    <property type="component" value="Chromosome 2"/>
</dbReference>
<organism evidence="1 2">
    <name type="scientific">Candidatus Enterovibrio altilux</name>
    <dbReference type="NCBI Taxonomy" id="1927128"/>
    <lineage>
        <taxon>Bacteria</taxon>
        <taxon>Pseudomonadati</taxon>
        <taxon>Pseudomonadota</taxon>
        <taxon>Gammaproteobacteria</taxon>
        <taxon>Vibrionales</taxon>
        <taxon>Vibrionaceae</taxon>
        <taxon>Enterovibrio</taxon>
    </lineage>
</organism>
<reference evidence="2" key="1">
    <citation type="submission" date="2017-04" db="EMBL/GenBank/DDBJ databases">
        <title>Genome evolution of the luminous symbionts of deep sea anglerfish.</title>
        <authorList>
            <person name="Hendry T.A."/>
        </authorList>
    </citation>
    <scope>NUCLEOTIDE SEQUENCE [LARGE SCALE GENOMIC DNA]</scope>
</reference>
<accession>A0A291BBB4</accession>